<dbReference type="Pfam" id="PF02144">
    <property type="entry name" value="Rad1"/>
    <property type="match status" value="1"/>
</dbReference>
<dbReference type="Proteomes" id="UP000015104">
    <property type="component" value="Unassembled WGS sequence"/>
</dbReference>
<name>T1KM77_TETUR</name>
<dbReference type="eggNOG" id="KOG3194">
    <property type="taxonomic scope" value="Eukaryota"/>
</dbReference>
<dbReference type="STRING" id="32264.T1KM77"/>
<dbReference type="AlphaFoldDB" id="T1KM77"/>
<dbReference type="HOGENOM" id="CLU_035332_2_1_1"/>
<dbReference type="OMA" id="GLAGICH"/>
<evidence type="ECO:0000256" key="1">
    <source>
        <dbReference type="ARBA" id="ARBA00004123"/>
    </source>
</evidence>
<evidence type="ECO:0000256" key="3">
    <source>
        <dbReference type="ARBA" id="ARBA00022763"/>
    </source>
</evidence>
<evidence type="ECO:0000256" key="5">
    <source>
        <dbReference type="ARBA" id="ARBA00023242"/>
    </source>
</evidence>
<evidence type="ECO:0000313" key="6">
    <source>
        <dbReference type="EnsemblMetazoa" id="tetur15g00650.1"/>
    </source>
</evidence>
<dbReference type="EnsemblMetazoa" id="tetur15g00650.1">
    <property type="protein sequence ID" value="tetur15g00650.1"/>
    <property type="gene ID" value="tetur15g00650"/>
</dbReference>
<dbReference type="PANTHER" id="PTHR10870:SF0">
    <property type="entry name" value="CELL CYCLE CHECKPOINT PROTEIN RAD1"/>
    <property type="match status" value="1"/>
</dbReference>
<dbReference type="OrthoDB" id="337581at2759"/>
<evidence type="ECO:0000313" key="7">
    <source>
        <dbReference type="Proteomes" id="UP000015104"/>
    </source>
</evidence>
<dbReference type="SUPFAM" id="SSF55979">
    <property type="entry name" value="DNA clamp"/>
    <property type="match status" value="1"/>
</dbReference>
<accession>T1KM77</accession>
<protein>
    <submittedName>
        <fullName evidence="6">Uncharacterized protein</fullName>
    </submittedName>
</protein>
<proteinExistence type="inferred from homology"/>
<evidence type="ECO:0000256" key="2">
    <source>
        <dbReference type="ARBA" id="ARBA00010991"/>
    </source>
</evidence>
<comment type="similarity">
    <text evidence="2">Belongs to the rad1 family.</text>
</comment>
<dbReference type="GO" id="GO:0000077">
    <property type="term" value="P:DNA damage checkpoint signaling"/>
    <property type="evidence" value="ECO:0007669"/>
    <property type="project" value="InterPro"/>
</dbReference>
<reference evidence="6" key="2">
    <citation type="submission" date="2015-06" db="UniProtKB">
        <authorList>
            <consortium name="EnsemblMetazoa"/>
        </authorList>
    </citation>
    <scope>IDENTIFICATION</scope>
</reference>
<keyword evidence="3" id="KW-0227">DNA damage</keyword>
<dbReference type="KEGG" id="tut:107365501"/>
<dbReference type="InterPro" id="IPR046938">
    <property type="entry name" value="DNA_clamp_sf"/>
</dbReference>
<gene>
    <name evidence="6" type="primary">107365501</name>
</gene>
<dbReference type="Gene3D" id="3.70.10.10">
    <property type="match status" value="1"/>
</dbReference>
<dbReference type="PANTHER" id="PTHR10870">
    <property type="entry name" value="CELL CYCLE CHECKPOINT PROTEIN RAD1"/>
    <property type="match status" value="1"/>
</dbReference>
<dbReference type="InterPro" id="IPR003021">
    <property type="entry name" value="Rad1_Rec1_Rad17"/>
</dbReference>
<keyword evidence="7" id="KW-1185">Reference proteome</keyword>
<keyword evidence="5" id="KW-0539">Nucleus</keyword>
<comment type="subcellular location">
    <subcellularLocation>
        <location evidence="1">Nucleus</location>
    </subcellularLocation>
</comment>
<dbReference type="PRINTS" id="PR01245">
    <property type="entry name" value="RAD1REC1"/>
</dbReference>
<dbReference type="EMBL" id="CAEY01000239">
    <property type="status" value="NOT_ANNOTATED_CDS"/>
    <property type="molecule type" value="Genomic_DNA"/>
</dbReference>
<dbReference type="GO" id="GO:0006281">
    <property type="term" value="P:DNA repair"/>
    <property type="evidence" value="ECO:0007669"/>
    <property type="project" value="UniProtKB-KW"/>
</dbReference>
<sequence>MANRGDDVSFEAIIEDCRVLLKALQSICFGDRATVVVNQQGIILKVEQAKCCQLSIFLEWALFKESPTIKDSFSFSINSKELIMFLSIFAGDNDEPLEEGSEKGTTLKLKYKGMGDPFYLSIGKEDKCITECKLYTFDPQDSLNIELDDADITNKAILDVPYYKEIWADFDSASKELGIEFSTNPECLRFITKSSYERTAIELYPSCKGVTTLECNENQINFYQMSFIKLSQKILNQASKFNLSTNNDGLLSMTFCIQLETERAAFARFFCVANRPDDL</sequence>
<organism evidence="6 7">
    <name type="scientific">Tetranychus urticae</name>
    <name type="common">Two-spotted spider mite</name>
    <dbReference type="NCBI Taxonomy" id="32264"/>
    <lineage>
        <taxon>Eukaryota</taxon>
        <taxon>Metazoa</taxon>
        <taxon>Ecdysozoa</taxon>
        <taxon>Arthropoda</taxon>
        <taxon>Chelicerata</taxon>
        <taxon>Arachnida</taxon>
        <taxon>Acari</taxon>
        <taxon>Acariformes</taxon>
        <taxon>Trombidiformes</taxon>
        <taxon>Prostigmata</taxon>
        <taxon>Eleutherengona</taxon>
        <taxon>Raphignathae</taxon>
        <taxon>Tetranychoidea</taxon>
        <taxon>Tetranychidae</taxon>
        <taxon>Tetranychus</taxon>
    </lineage>
</organism>
<keyword evidence="4" id="KW-0234">DNA repair</keyword>
<reference evidence="7" key="1">
    <citation type="submission" date="2011-08" db="EMBL/GenBank/DDBJ databases">
        <authorList>
            <person name="Rombauts S."/>
        </authorList>
    </citation>
    <scope>NUCLEOTIDE SEQUENCE</scope>
    <source>
        <strain evidence="7">London</strain>
    </source>
</reference>
<dbReference type="GO" id="GO:0030896">
    <property type="term" value="C:checkpoint clamp complex"/>
    <property type="evidence" value="ECO:0007669"/>
    <property type="project" value="TreeGrafter"/>
</dbReference>
<evidence type="ECO:0000256" key="4">
    <source>
        <dbReference type="ARBA" id="ARBA00023204"/>
    </source>
</evidence>